<feature type="region of interest" description="Disordered" evidence="1">
    <location>
        <begin position="29"/>
        <end position="59"/>
    </location>
</feature>
<organism evidence="2 3">
    <name type="scientific">Undibacterium parvum</name>
    <dbReference type="NCBI Taxonomy" id="401471"/>
    <lineage>
        <taxon>Bacteria</taxon>
        <taxon>Pseudomonadati</taxon>
        <taxon>Pseudomonadota</taxon>
        <taxon>Betaproteobacteria</taxon>
        <taxon>Burkholderiales</taxon>
        <taxon>Oxalobacteraceae</taxon>
        <taxon>Undibacterium</taxon>
    </lineage>
</organism>
<reference evidence="2 3" key="1">
    <citation type="journal article" date="2011" name="Int. J. Syst. Evol. Microbiol.">
        <title>Description of Undibacterium oligocarboniphilum sp. nov., isolated from purified water, and Undibacterium pigrum strain CCUG 49012 as the type strain of Undibacterium parvum sp. nov., and emended descriptions of the genus Undibacterium and the species Undibacterium pigrum.</title>
        <authorList>
            <person name="Eder W."/>
            <person name="Wanner G."/>
            <person name="Ludwig W."/>
            <person name="Busse H.J."/>
            <person name="Ziemke-Kageler F."/>
            <person name="Lang E."/>
        </authorList>
    </citation>
    <scope>NUCLEOTIDE SEQUENCE [LARGE SCALE GENOMIC DNA]</scope>
    <source>
        <strain evidence="2 3">DSM 23061</strain>
    </source>
</reference>
<name>A0A3S9HI89_9BURK</name>
<sequence>MKNKFFIYAMLVTVLSSSVSWGRLLFSSRNAGSGSSWSSNSGTSGGSWGSGSGGGGGHK</sequence>
<gene>
    <name evidence="2" type="ORF">EJN92_07315</name>
</gene>
<dbReference type="AlphaFoldDB" id="A0A3S9HI89"/>
<protein>
    <submittedName>
        <fullName evidence="2">Uncharacterized protein</fullName>
    </submittedName>
</protein>
<dbReference type="Proteomes" id="UP000275663">
    <property type="component" value="Chromosome"/>
</dbReference>
<keyword evidence="3" id="KW-1185">Reference proteome</keyword>
<dbReference type="KEGG" id="upv:EJN92_07315"/>
<feature type="compositionally biased region" description="Low complexity" evidence="1">
    <location>
        <begin position="29"/>
        <end position="42"/>
    </location>
</feature>
<proteinExistence type="predicted"/>
<dbReference type="EMBL" id="CP034464">
    <property type="protein sequence ID" value="AZP11822.1"/>
    <property type="molecule type" value="Genomic_DNA"/>
</dbReference>
<feature type="compositionally biased region" description="Gly residues" evidence="1">
    <location>
        <begin position="43"/>
        <end position="59"/>
    </location>
</feature>
<evidence type="ECO:0000313" key="3">
    <source>
        <dbReference type="Proteomes" id="UP000275663"/>
    </source>
</evidence>
<evidence type="ECO:0000313" key="2">
    <source>
        <dbReference type="EMBL" id="AZP11822.1"/>
    </source>
</evidence>
<evidence type="ECO:0000256" key="1">
    <source>
        <dbReference type="SAM" id="MobiDB-lite"/>
    </source>
</evidence>
<accession>A0A3S9HI89</accession>
<dbReference type="RefSeq" id="WP_126127204.1">
    <property type="nucleotide sequence ID" value="NZ_CP034464.1"/>
</dbReference>